<dbReference type="VEuPathDB" id="MicrosporidiaDB:CWI36_2705p0010"/>
<protein>
    <submittedName>
        <fullName evidence="1">Uncharacterized protein</fullName>
    </submittedName>
</protein>
<name>A0A4Q9KTD9_9MICR</name>
<dbReference type="EMBL" id="PITI01002705">
    <property type="protein sequence ID" value="TBT97795.1"/>
    <property type="molecule type" value="Genomic_DNA"/>
</dbReference>
<dbReference type="Proteomes" id="UP000291404">
    <property type="component" value="Unassembled WGS sequence"/>
</dbReference>
<evidence type="ECO:0000313" key="1">
    <source>
        <dbReference type="EMBL" id="TBT97795.1"/>
    </source>
</evidence>
<dbReference type="AlphaFoldDB" id="A0A4Q9KTD9"/>
<sequence>MKNSISLEKCTRNPKKINIWCLLLYTSILSYGVSANKFVYLFEKFENTKIKIYSELLKGIPSIEKKEEFDFFNVYYNIDLKSFDSKDPVYTYENRGFIGF</sequence>
<organism evidence="1 2">
    <name type="scientific">Hamiltosporidium magnivora</name>
    <dbReference type="NCBI Taxonomy" id="148818"/>
    <lineage>
        <taxon>Eukaryota</taxon>
        <taxon>Fungi</taxon>
        <taxon>Fungi incertae sedis</taxon>
        <taxon>Microsporidia</taxon>
        <taxon>Dubosqiidae</taxon>
        <taxon>Hamiltosporidium</taxon>
    </lineage>
</organism>
<keyword evidence="2" id="KW-1185">Reference proteome</keyword>
<proteinExistence type="predicted"/>
<comment type="caution">
    <text evidence="1">The sequence shown here is derived from an EMBL/GenBank/DDBJ whole genome shotgun (WGS) entry which is preliminary data.</text>
</comment>
<accession>A0A4Q9KTD9</accession>
<evidence type="ECO:0000313" key="2">
    <source>
        <dbReference type="Proteomes" id="UP000291404"/>
    </source>
</evidence>
<gene>
    <name evidence="1" type="ORF">CWI36_2705p0010</name>
</gene>
<reference evidence="1 2" key="1">
    <citation type="submission" date="2017-12" db="EMBL/GenBank/DDBJ databases">
        <authorList>
            <person name="Pombert J.-F."/>
            <person name="Haag K.L."/>
            <person name="Ebert D."/>
        </authorList>
    </citation>
    <scope>NUCLEOTIDE SEQUENCE [LARGE SCALE GENOMIC DNA]</scope>
    <source>
        <strain evidence="1">BE-OM-2</strain>
    </source>
</reference>
<feature type="non-terminal residue" evidence="1">
    <location>
        <position position="100"/>
    </location>
</feature>